<sequence length="228" mass="25933">MERNNTLISDLTESSKDVEVWANVQRVWEMKSAPNEIERHLIVSDPKGCGIEMIVPNSLCQKHYFGSFDENEWKIFYGYSLTENPMSVPVPFQQVLQRDFDNTYPIDLLGWITSFGTLIESEKDPYGEMFGVPLTQINFKLKDERGILRQCPQEIALEDGQILIGGQLLIKLMTGSMTNRRVQIVDSDAQVSVLEIYQYKKGTEERNSQLSKGGISGILDKISQEACE</sequence>
<organism evidence="1 2">
    <name type="scientific">Brassica carinata</name>
    <name type="common">Ethiopian mustard</name>
    <name type="synonym">Abyssinian cabbage</name>
    <dbReference type="NCBI Taxonomy" id="52824"/>
    <lineage>
        <taxon>Eukaryota</taxon>
        <taxon>Viridiplantae</taxon>
        <taxon>Streptophyta</taxon>
        <taxon>Embryophyta</taxon>
        <taxon>Tracheophyta</taxon>
        <taxon>Spermatophyta</taxon>
        <taxon>Magnoliopsida</taxon>
        <taxon>eudicotyledons</taxon>
        <taxon>Gunneridae</taxon>
        <taxon>Pentapetalae</taxon>
        <taxon>rosids</taxon>
        <taxon>malvids</taxon>
        <taxon>Brassicales</taxon>
        <taxon>Brassicaceae</taxon>
        <taxon>Brassiceae</taxon>
        <taxon>Brassica</taxon>
    </lineage>
</organism>
<protein>
    <submittedName>
        <fullName evidence="1">Uncharacterized protein</fullName>
    </submittedName>
</protein>
<dbReference type="Proteomes" id="UP000886595">
    <property type="component" value="Unassembled WGS sequence"/>
</dbReference>
<accession>A0A8X7WJ45</accession>
<name>A0A8X7WJ45_BRACI</name>
<keyword evidence="2" id="KW-1185">Reference proteome</keyword>
<comment type="caution">
    <text evidence="1">The sequence shown here is derived from an EMBL/GenBank/DDBJ whole genome shotgun (WGS) entry which is preliminary data.</text>
</comment>
<evidence type="ECO:0000313" key="1">
    <source>
        <dbReference type="EMBL" id="KAG2330561.1"/>
    </source>
</evidence>
<dbReference type="InterPro" id="IPR012340">
    <property type="entry name" value="NA-bd_OB-fold"/>
</dbReference>
<dbReference type="SUPFAM" id="SSF50249">
    <property type="entry name" value="Nucleic acid-binding proteins"/>
    <property type="match status" value="1"/>
</dbReference>
<evidence type="ECO:0000313" key="2">
    <source>
        <dbReference type="Proteomes" id="UP000886595"/>
    </source>
</evidence>
<reference evidence="1 2" key="1">
    <citation type="submission" date="2020-02" db="EMBL/GenBank/DDBJ databases">
        <authorList>
            <person name="Ma Q."/>
            <person name="Huang Y."/>
            <person name="Song X."/>
            <person name="Pei D."/>
        </authorList>
    </citation>
    <scope>NUCLEOTIDE SEQUENCE [LARGE SCALE GENOMIC DNA]</scope>
    <source>
        <strain evidence="1">Sxm20200214</strain>
        <tissue evidence="1">Leaf</tissue>
    </source>
</reference>
<dbReference type="AlphaFoldDB" id="A0A8X7WJ45"/>
<gene>
    <name evidence="1" type="ORF">Bca52824_001741</name>
</gene>
<proteinExistence type="predicted"/>
<dbReference type="EMBL" id="JAAMPC010000001">
    <property type="protein sequence ID" value="KAG2330561.1"/>
    <property type="molecule type" value="Genomic_DNA"/>
</dbReference>